<sequence length="129" mass="14097">MRKGLEPEQGRRPSEKETTGFTHHMVREEGKNKIFVGGETKVETMYGPAGGSVVTYDTSFWEIQCAKQDGLGDGTVPVSSGEAPRNAGGSHIKQQFRLQGFAHEPSYKNPTAQRVTLYAITKIASLAKL</sequence>
<proteinExistence type="predicted"/>
<dbReference type="AlphaFoldDB" id="A0A7X4KB51"/>
<dbReference type="EMBL" id="WWCK01000003">
    <property type="protein sequence ID" value="MYM66909.1"/>
    <property type="molecule type" value="Genomic_DNA"/>
</dbReference>
<reference evidence="2 3" key="1">
    <citation type="submission" date="2019-12" db="EMBL/GenBank/DDBJ databases">
        <title>Novel species isolated from a subtropical stream in China.</title>
        <authorList>
            <person name="Lu H."/>
        </authorList>
    </citation>
    <scope>NUCLEOTIDE SEQUENCE [LARGE SCALE GENOMIC DNA]</scope>
    <source>
        <strain evidence="2 3">FT55W</strain>
    </source>
</reference>
<organism evidence="2 3">
    <name type="scientific">Duganella rivi</name>
    <dbReference type="NCBI Taxonomy" id="2666083"/>
    <lineage>
        <taxon>Bacteria</taxon>
        <taxon>Pseudomonadati</taxon>
        <taxon>Pseudomonadota</taxon>
        <taxon>Betaproteobacteria</taxon>
        <taxon>Burkholderiales</taxon>
        <taxon>Oxalobacteraceae</taxon>
        <taxon>Telluria group</taxon>
        <taxon>Duganella</taxon>
    </lineage>
</organism>
<protein>
    <submittedName>
        <fullName evidence="2">Uncharacterized protein</fullName>
    </submittedName>
</protein>
<gene>
    <name evidence="2" type="ORF">GTP45_08720</name>
</gene>
<dbReference type="Proteomes" id="UP000450012">
    <property type="component" value="Unassembled WGS sequence"/>
</dbReference>
<feature type="compositionally biased region" description="Basic and acidic residues" evidence="1">
    <location>
        <begin position="1"/>
        <end position="18"/>
    </location>
</feature>
<name>A0A7X4KB51_9BURK</name>
<feature type="region of interest" description="Disordered" evidence="1">
    <location>
        <begin position="1"/>
        <end position="23"/>
    </location>
</feature>
<keyword evidence="3" id="KW-1185">Reference proteome</keyword>
<dbReference type="RefSeq" id="WP_161013495.1">
    <property type="nucleotide sequence ID" value="NZ_WWCK01000003.1"/>
</dbReference>
<evidence type="ECO:0000313" key="3">
    <source>
        <dbReference type="Proteomes" id="UP000450012"/>
    </source>
</evidence>
<evidence type="ECO:0000313" key="2">
    <source>
        <dbReference type="EMBL" id="MYM66909.1"/>
    </source>
</evidence>
<comment type="caution">
    <text evidence="2">The sequence shown here is derived from an EMBL/GenBank/DDBJ whole genome shotgun (WGS) entry which is preliminary data.</text>
</comment>
<evidence type="ECO:0000256" key="1">
    <source>
        <dbReference type="SAM" id="MobiDB-lite"/>
    </source>
</evidence>
<accession>A0A7X4KB51</accession>